<keyword evidence="1" id="KW-0812">Transmembrane</keyword>
<dbReference type="EMBL" id="JAVAMQ010000017">
    <property type="protein sequence ID" value="MDP5308453.1"/>
    <property type="molecule type" value="Genomic_DNA"/>
</dbReference>
<dbReference type="InterPro" id="IPR004690">
    <property type="entry name" value="Maln_transptMadL"/>
</dbReference>
<dbReference type="Proteomes" id="UP001224997">
    <property type="component" value="Unassembled WGS sequence"/>
</dbReference>
<keyword evidence="3" id="KW-1185">Reference proteome</keyword>
<dbReference type="RefSeq" id="WP_305964298.1">
    <property type="nucleotide sequence ID" value="NZ_JAVAMQ010000017.1"/>
</dbReference>
<comment type="caution">
    <text evidence="2">The sequence shown here is derived from an EMBL/GenBank/DDBJ whole genome shotgun (WGS) entry which is preliminary data.</text>
</comment>
<keyword evidence="1" id="KW-1133">Transmembrane helix</keyword>
<keyword evidence="1" id="KW-0472">Membrane</keyword>
<feature type="transmembrane region" description="Helical" evidence="1">
    <location>
        <begin position="34"/>
        <end position="52"/>
    </location>
</feature>
<accession>A0ABT9JF65</accession>
<sequence>MIIYGVAVLAACLLAGMIVGDALGALLGVESNVGGVGFAMLLLIVLSDRMRGAGLFPQHSAEGVLFWSAMYIPIVVAMAATQNVVAAVGGGPVALLAGVGATALCWAMVPVLSRIGGVEEALPPIADHAEV</sequence>
<name>A0ABT9JF65_9RHOB</name>
<protein>
    <submittedName>
        <fullName evidence="2">Malonate transporter subunit MadL</fullName>
    </submittedName>
</protein>
<dbReference type="NCBIfam" id="TIGR00807">
    <property type="entry name" value="malonate_madL"/>
    <property type="match status" value="1"/>
</dbReference>
<dbReference type="Pfam" id="PF03817">
    <property type="entry name" value="MadL"/>
    <property type="match status" value="1"/>
</dbReference>
<evidence type="ECO:0000313" key="2">
    <source>
        <dbReference type="EMBL" id="MDP5308453.1"/>
    </source>
</evidence>
<evidence type="ECO:0000256" key="1">
    <source>
        <dbReference type="SAM" id="Phobius"/>
    </source>
</evidence>
<proteinExistence type="predicted"/>
<organism evidence="2 3">
    <name type="scientific">Paracoccus spongiarum</name>
    <dbReference type="NCBI Taxonomy" id="3064387"/>
    <lineage>
        <taxon>Bacteria</taxon>
        <taxon>Pseudomonadati</taxon>
        <taxon>Pseudomonadota</taxon>
        <taxon>Alphaproteobacteria</taxon>
        <taxon>Rhodobacterales</taxon>
        <taxon>Paracoccaceae</taxon>
        <taxon>Paracoccus</taxon>
    </lineage>
</organism>
<gene>
    <name evidence="2" type="primary">madL</name>
    <name evidence="2" type="ORF">Q5Y72_15325</name>
</gene>
<reference evidence="2 3" key="1">
    <citation type="submission" date="2023-08" db="EMBL/GenBank/DDBJ databases">
        <authorList>
            <person name="Park J.-S."/>
        </authorList>
    </citation>
    <scope>NUCLEOTIDE SEQUENCE [LARGE SCALE GENOMIC DNA]</scope>
    <source>
        <strain evidence="2 3">2205BS29-5</strain>
    </source>
</reference>
<feature type="transmembrane region" description="Helical" evidence="1">
    <location>
        <begin position="64"/>
        <end position="81"/>
    </location>
</feature>
<evidence type="ECO:0000313" key="3">
    <source>
        <dbReference type="Proteomes" id="UP001224997"/>
    </source>
</evidence>
<feature type="transmembrane region" description="Helical" evidence="1">
    <location>
        <begin position="93"/>
        <end position="112"/>
    </location>
</feature>